<proteinExistence type="predicted"/>
<dbReference type="OrthoDB" id="9797223at2"/>
<organism evidence="5 6">
    <name type="scientific">Candidatus Galacturonatibacter soehngenii</name>
    <dbReference type="NCBI Taxonomy" id="2307010"/>
    <lineage>
        <taxon>Bacteria</taxon>
        <taxon>Bacillati</taxon>
        <taxon>Bacillota</taxon>
        <taxon>Clostridia</taxon>
        <taxon>Lachnospirales</taxon>
        <taxon>Lachnospiraceae</taxon>
        <taxon>Candidatus Galacturonatibacter</taxon>
    </lineage>
</organism>
<dbReference type="Proteomes" id="UP000461768">
    <property type="component" value="Unassembled WGS sequence"/>
</dbReference>
<dbReference type="PANTHER" id="PTHR30363:SF8">
    <property type="entry name" value="DEOXYRIBOSE OPERON REPRESSOR"/>
    <property type="match status" value="1"/>
</dbReference>
<keyword evidence="6" id="KW-1185">Reference proteome</keyword>
<protein>
    <submittedName>
        <fullName evidence="5">DeoR/GlpR transcriptional regulator</fullName>
    </submittedName>
</protein>
<accession>A0A7V7QJG0</accession>
<dbReference type="SUPFAM" id="SSF100950">
    <property type="entry name" value="NagB/RpiA/CoA transferase-like"/>
    <property type="match status" value="1"/>
</dbReference>
<dbReference type="GO" id="GO:0003677">
    <property type="term" value="F:DNA binding"/>
    <property type="evidence" value="ECO:0007669"/>
    <property type="project" value="UniProtKB-KW"/>
</dbReference>
<comment type="caution">
    <text evidence="5">The sequence shown here is derived from an EMBL/GenBank/DDBJ whole genome shotgun (WGS) entry which is preliminary data.</text>
</comment>
<dbReference type="GO" id="GO:0003700">
    <property type="term" value="F:DNA-binding transcription factor activity"/>
    <property type="evidence" value="ECO:0007669"/>
    <property type="project" value="InterPro"/>
</dbReference>
<dbReference type="InterPro" id="IPR036388">
    <property type="entry name" value="WH-like_DNA-bd_sf"/>
</dbReference>
<dbReference type="PROSITE" id="PS00894">
    <property type="entry name" value="HTH_DEOR_1"/>
    <property type="match status" value="1"/>
</dbReference>
<evidence type="ECO:0000256" key="2">
    <source>
        <dbReference type="ARBA" id="ARBA00023125"/>
    </source>
</evidence>
<dbReference type="InterPro" id="IPR036390">
    <property type="entry name" value="WH_DNA-bd_sf"/>
</dbReference>
<dbReference type="Pfam" id="PF00455">
    <property type="entry name" value="DeoRC"/>
    <property type="match status" value="1"/>
</dbReference>
<sequence>MSKKYERMNHLIKIIKDSQGASAKELAAKFNVSEMTIRRDLNQLIKQGIIRNQYGAFFYNFETTKPLDHADDHYALGSAVTSFMEEKRRIGSFAATLIEENDILIIDTGSTTEYLAKALPSTLSATILCYNRNILNQLVDKTNISIIFAGGYYHANTEMFESMEGLSLIQHTRASKVFISAAGVHETLGVTCANNYEIATKQAIFKSGIEKILLIDSSKFSIIKSSYFANIEDFDTIITDCGISDTWIDLIHSLQIKLHIV</sequence>
<dbReference type="SMART" id="SM01134">
    <property type="entry name" value="DeoRC"/>
    <property type="match status" value="1"/>
</dbReference>
<keyword evidence="3" id="KW-0804">Transcription</keyword>
<name>A0A7V7QJG0_9FIRM</name>
<dbReference type="PROSITE" id="PS51000">
    <property type="entry name" value="HTH_DEOR_2"/>
    <property type="match status" value="1"/>
</dbReference>
<dbReference type="InterPro" id="IPR014036">
    <property type="entry name" value="DeoR-like_C"/>
</dbReference>
<dbReference type="PANTHER" id="PTHR30363">
    <property type="entry name" value="HTH-TYPE TRANSCRIPTIONAL REGULATOR SRLR-RELATED"/>
    <property type="match status" value="1"/>
</dbReference>
<dbReference type="InterPro" id="IPR018356">
    <property type="entry name" value="Tscrpt_reg_HTH_DeoR_CS"/>
</dbReference>
<reference evidence="5 6" key="1">
    <citation type="submission" date="2019-09" db="EMBL/GenBank/DDBJ databases">
        <authorList>
            <person name="Valk L.C."/>
        </authorList>
    </citation>
    <scope>NUCLEOTIDE SEQUENCE [LARGE SCALE GENOMIC DNA]</scope>
    <source>
        <strain evidence="5">GalUA</strain>
    </source>
</reference>
<dbReference type="InterPro" id="IPR050313">
    <property type="entry name" value="Carb_Metab_HTH_regulators"/>
</dbReference>
<keyword evidence="2" id="KW-0238">DNA-binding</keyword>
<evidence type="ECO:0000313" key="5">
    <source>
        <dbReference type="EMBL" id="KAB1437769.1"/>
    </source>
</evidence>
<dbReference type="Gene3D" id="3.40.50.1360">
    <property type="match status" value="1"/>
</dbReference>
<dbReference type="InterPro" id="IPR037171">
    <property type="entry name" value="NagB/RpiA_transferase-like"/>
</dbReference>
<reference evidence="5 6" key="2">
    <citation type="submission" date="2020-02" db="EMBL/GenBank/DDBJ databases">
        <title>Candidatus Galacturonibacter soehngenii shows hetero-acetogenic catabolism of galacturonic acid but lacks a canonical carbon monoxide dehydrogenase/acetyl-CoA synthase complex.</title>
        <authorList>
            <person name="Diender M."/>
            <person name="Stouten G.R."/>
            <person name="Petersen J.F."/>
            <person name="Nielsen P.H."/>
            <person name="Dueholm M.S."/>
            <person name="Pronk J.T."/>
            <person name="Van Loosdrecht M.C.M."/>
        </authorList>
    </citation>
    <scope>NUCLEOTIDE SEQUENCE [LARGE SCALE GENOMIC DNA]</scope>
    <source>
        <strain evidence="5">GalUA</strain>
    </source>
</reference>
<dbReference type="InterPro" id="IPR001034">
    <property type="entry name" value="DeoR_HTH"/>
</dbReference>
<dbReference type="Pfam" id="PF08220">
    <property type="entry name" value="HTH_DeoR"/>
    <property type="match status" value="1"/>
</dbReference>
<dbReference type="Gene3D" id="1.10.10.10">
    <property type="entry name" value="Winged helix-like DNA-binding domain superfamily/Winged helix DNA-binding domain"/>
    <property type="match status" value="1"/>
</dbReference>
<keyword evidence="1" id="KW-0805">Transcription regulation</keyword>
<gene>
    <name evidence="5" type="ORF">F7O84_09240</name>
</gene>
<feature type="domain" description="HTH deoR-type" evidence="4">
    <location>
        <begin position="4"/>
        <end position="59"/>
    </location>
</feature>
<dbReference type="AlphaFoldDB" id="A0A7V7QJG0"/>
<evidence type="ECO:0000256" key="3">
    <source>
        <dbReference type="ARBA" id="ARBA00023163"/>
    </source>
</evidence>
<dbReference type="SUPFAM" id="SSF46785">
    <property type="entry name" value="Winged helix' DNA-binding domain"/>
    <property type="match status" value="1"/>
</dbReference>
<evidence type="ECO:0000259" key="4">
    <source>
        <dbReference type="PROSITE" id="PS51000"/>
    </source>
</evidence>
<dbReference type="PRINTS" id="PR00037">
    <property type="entry name" value="HTHLACR"/>
</dbReference>
<evidence type="ECO:0000256" key="1">
    <source>
        <dbReference type="ARBA" id="ARBA00023015"/>
    </source>
</evidence>
<evidence type="ECO:0000313" key="6">
    <source>
        <dbReference type="Proteomes" id="UP000461768"/>
    </source>
</evidence>
<dbReference type="EMBL" id="WAGX01000005">
    <property type="protein sequence ID" value="KAB1437769.1"/>
    <property type="molecule type" value="Genomic_DNA"/>
</dbReference>
<dbReference type="SMART" id="SM00420">
    <property type="entry name" value="HTH_DEOR"/>
    <property type="match status" value="1"/>
</dbReference>